<accession>A0ABD6EVJ7</accession>
<evidence type="ECO:0000313" key="3">
    <source>
        <dbReference type="EMBL" id="MFH4983984.1"/>
    </source>
</evidence>
<sequence>MREEEGLRSVAASSESGMREKEGMQRAAASSESGMREEEGMQRPAASSERVLPYLIKHEHWFFEVFTWMGALQLFGALITLIK</sequence>
<dbReference type="AlphaFoldDB" id="A0ABD6EVJ7"/>
<gene>
    <name evidence="3" type="ORF">AB6A40_010693</name>
</gene>
<dbReference type="EMBL" id="JBGFUD010014700">
    <property type="protein sequence ID" value="MFH4983984.1"/>
    <property type="molecule type" value="Genomic_DNA"/>
</dbReference>
<keyword evidence="2" id="KW-1133">Transmembrane helix</keyword>
<keyword evidence="2" id="KW-0812">Transmembrane</keyword>
<proteinExistence type="predicted"/>
<feature type="region of interest" description="Disordered" evidence="1">
    <location>
        <begin position="1"/>
        <end position="46"/>
    </location>
</feature>
<dbReference type="Proteomes" id="UP001608902">
    <property type="component" value="Unassembled WGS sequence"/>
</dbReference>
<name>A0ABD6EVJ7_9BILA</name>
<comment type="caution">
    <text evidence="3">The sequence shown here is derived from an EMBL/GenBank/DDBJ whole genome shotgun (WGS) entry which is preliminary data.</text>
</comment>
<feature type="transmembrane region" description="Helical" evidence="2">
    <location>
        <begin position="61"/>
        <end position="82"/>
    </location>
</feature>
<evidence type="ECO:0000256" key="1">
    <source>
        <dbReference type="SAM" id="MobiDB-lite"/>
    </source>
</evidence>
<protein>
    <submittedName>
        <fullName evidence="3">Uncharacterized protein</fullName>
    </submittedName>
</protein>
<reference evidence="3 4" key="1">
    <citation type="submission" date="2024-08" db="EMBL/GenBank/DDBJ databases">
        <title>Gnathostoma spinigerum genome.</title>
        <authorList>
            <person name="Gonzalez-Bertolin B."/>
            <person name="Monzon S."/>
            <person name="Zaballos A."/>
            <person name="Jimenez P."/>
            <person name="Dekumyoy P."/>
            <person name="Varona S."/>
            <person name="Cuesta I."/>
            <person name="Sumanam S."/>
            <person name="Adisakwattana P."/>
            <person name="Gasser R.B."/>
            <person name="Hernandez-Gonzalez A."/>
            <person name="Young N.D."/>
            <person name="Perteguer M.J."/>
        </authorList>
    </citation>
    <scope>NUCLEOTIDE SEQUENCE [LARGE SCALE GENOMIC DNA]</scope>
    <source>
        <strain evidence="3">AL3</strain>
        <tissue evidence="3">Liver</tissue>
    </source>
</reference>
<evidence type="ECO:0000313" key="4">
    <source>
        <dbReference type="Proteomes" id="UP001608902"/>
    </source>
</evidence>
<evidence type="ECO:0000256" key="2">
    <source>
        <dbReference type="SAM" id="Phobius"/>
    </source>
</evidence>
<keyword evidence="2" id="KW-0472">Membrane</keyword>
<keyword evidence="4" id="KW-1185">Reference proteome</keyword>
<organism evidence="3 4">
    <name type="scientific">Gnathostoma spinigerum</name>
    <dbReference type="NCBI Taxonomy" id="75299"/>
    <lineage>
        <taxon>Eukaryota</taxon>
        <taxon>Metazoa</taxon>
        <taxon>Ecdysozoa</taxon>
        <taxon>Nematoda</taxon>
        <taxon>Chromadorea</taxon>
        <taxon>Rhabditida</taxon>
        <taxon>Spirurina</taxon>
        <taxon>Gnathostomatomorpha</taxon>
        <taxon>Gnathostomatoidea</taxon>
        <taxon>Gnathostomatidae</taxon>
        <taxon>Gnathostoma</taxon>
    </lineage>
</organism>